<keyword evidence="2 5" id="KW-0812">Transmembrane</keyword>
<accession>A0AAV4DBV2</accession>
<keyword evidence="4 5" id="KW-0472">Membrane</keyword>
<comment type="subcellular location">
    <subcellularLocation>
        <location evidence="1">Membrane</location>
    </subcellularLocation>
</comment>
<dbReference type="PROSITE" id="PS50262">
    <property type="entry name" value="G_PROTEIN_RECEP_F1_2"/>
    <property type="match status" value="1"/>
</dbReference>
<protein>
    <submittedName>
        <fullName evidence="7">Chemosensory receptor a</fullName>
    </submittedName>
</protein>
<evidence type="ECO:0000256" key="1">
    <source>
        <dbReference type="ARBA" id="ARBA00004370"/>
    </source>
</evidence>
<feature type="domain" description="G-protein coupled receptors family 1 profile" evidence="6">
    <location>
        <begin position="68"/>
        <end position="358"/>
    </location>
</feature>
<dbReference type="EMBL" id="BLXT01007706">
    <property type="protein sequence ID" value="GFO41732.1"/>
    <property type="molecule type" value="Genomic_DNA"/>
</dbReference>
<reference evidence="7 8" key="1">
    <citation type="journal article" date="2021" name="Elife">
        <title>Chloroplast acquisition without the gene transfer in kleptoplastic sea slugs, Plakobranchus ocellatus.</title>
        <authorList>
            <person name="Maeda T."/>
            <person name="Takahashi S."/>
            <person name="Yoshida T."/>
            <person name="Shimamura S."/>
            <person name="Takaki Y."/>
            <person name="Nagai Y."/>
            <person name="Toyoda A."/>
            <person name="Suzuki Y."/>
            <person name="Arimoto A."/>
            <person name="Ishii H."/>
            <person name="Satoh N."/>
            <person name="Nishiyama T."/>
            <person name="Hasebe M."/>
            <person name="Maruyama T."/>
            <person name="Minagawa J."/>
            <person name="Obokata J."/>
            <person name="Shigenobu S."/>
        </authorList>
    </citation>
    <scope>NUCLEOTIDE SEQUENCE [LARGE SCALE GENOMIC DNA]</scope>
</reference>
<evidence type="ECO:0000256" key="5">
    <source>
        <dbReference type="SAM" id="Phobius"/>
    </source>
</evidence>
<dbReference type="SUPFAM" id="SSF81321">
    <property type="entry name" value="Family A G protein-coupled receptor-like"/>
    <property type="match status" value="1"/>
</dbReference>
<dbReference type="GO" id="GO:0004930">
    <property type="term" value="F:G protein-coupled receptor activity"/>
    <property type="evidence" value="ECO:0007669"/>
    <property type="project" value="InterPro"/>
</dbReference>
<feature type="transmembrane region" description="Helical" evidence="5">
    <location>
        <begin position="218"/>
        <end position="251"/>
    </location>
</feature>
<proteinExistence type="predicted"/>
<dbReference type="Proteomes" id="UP000735302">
    <property type="component" value="Unassembled WGS sequence"/>
</dbReference>
<dbReference type="InterPro" id="IPR052954">
    <property type="entry name" value="GPCR-Ligand_Int"/>
</dbReference>
<dbReference type="PRINTS" id="PR00237">
    <property type="entry name" value="GPCRRHODOPSN"/>
</dbReference>
<feature type="transmembrane region" description="Helical" evidence="5">
    <location>
        <begin position="335"/>
        <end position="361"/>
    </location>
</feature>
<evidence type="ECO:0000313" key="7">
    <source>
        <dbReference type="EMBL" id="GFO41732.1"/>
    </source>
</evidence>
<feature type="transmembrane region" description="Helical" evidence="5">
    <location>
        <begin position="295"/>
        <end position="315"/>
    </location>
</feature>
<dbReference type="PANTHER" id="PTHR46641">
    <property type="entry name" value="FMRFAMIDE RECEPTOR-RELATED"/>
    <property type="match status" value="1"/>
</dbReference>
<dbReference type="GO" id="GO:0016020">
    <property type="term" value="C:membrane"/>
    <property type="evidence" value="ECO:0007669"/>
    <property type="project" value="UniProtKB-SubCell"/>
</dbReference>
<dbReference type="Gene3D" id="1.20.1070.10">
    <property type="entry name" value="Rhodopsin 7-helix transmembrane proteins"/>
    <property type="match status" value="1"/>
</dbReference>
<organism evidence="7 8">
    <name type="scientific">Plakobranchus ocellatus</name>
    <dbReference type="NCBI Taxonomy" id="259542"/>
    <lineage>
        <taxon>Eukaryota</taxon>
        <taxon>Metazoa</taxon>
        <taxon>Spiralia</taxon>
        <taxon>Lophotrochozoa</taxon>
        <taxon>Mollusca</taxon>
        <taxon>Gastropoda</taxon>
        <taxon>Heterobranchia</taxon>
        <taxon>Euthyneura</taxon>
        <taxon>Panpulmonata</taxon>
        <taxon>Sacoglossa</taxon>
        <taxon>Placobranchoidea</taxon>
        <taxon>Plakobranchidae</taxon>
        <taxon>Plakobranchus</taxon>
    </lineage>
</organism>
<feature type="transmembrane region" description="Helical" evidence="5">
    <location>
        <begin position="173"/>
        <end position="198"/>
    </location>
</feature>
<keyword evidence="3 5" id="KW-1133">Transmembrane helix</keyword>
<dbReference type="PANTHER" id="PTHR46641:SF2">
    <property type="entry name" value="FMRFAMIDE RECEPTOR"/>
    <property type="match status" value="1"/>
</dbReference>
<dbReference type="InterPro" id="IPR000276">
    <property type="entry name" value="GPCR_Rhodpsn"/>
</dbReference>
<evidence type="ECO:0000313" key="8">
    <source>
        <dbReference type="Proteomes" id="UP000735302"/>
    </source>
</evidence>
<name>A0AAV4DBV2_9GAST</name>
<dbReference type="AlphaFoldDB" id="A0AAV4DBV2"/>
<comment type="caution">
    <text evidence="7">The sequence shown here is derived from an EMBL/GenBank/DDBJ whole genome shotgun (WGS) entry which is preliminary data.</text>
</comment>
<evidence type="ECO:0000256" key="2">
    <source>
        <dbReference type="ARBA" id="ARBA00022692"/>
    </source>
</evidence>
<dbReference type="Pfam" id="PF00001">
    <property type="entry name" value="7tm_1"/>
    <property type="match status" value="1"/>
</dbReference>
<evidence type="ECO:0000256" key="4">
    <source>
        <dbReference type="ARBA" id="ARBA00023136"/>
    </source>
</evidence>
<keyword evidence="7" id="KW-0675">Receptor</keyword>
<gene>
    <name evidence="7" type="ORF">PoB_006823700</name>
</gene>
<evidence type="ECO:0000256" key="3">
    <source>
        <dbReference type="ARBA" id="ARBA00022989"/>
    </source>
</evidence>
<dbReference type="InterPro" id="IPR017452">
    <property type="entry name" value="GPCR_Rhodpsn_7TM"/>
</dbReference>
<feature type="transmembrane region" description="Helical" evidence="5">
    <location>
        <begin position="49"/>
        <end position="77"/>
    </location>
</feature>
<evidence type="ECO:0000259" key="6">
    <source>
        <dbReference type="PROSITE" id="PS50262"/>
    </source>
</evidence>
<feature type="transmembrane region" description="Helical" evidence="5">
    <location>
        <begin position="89"/>
        <end position="114"/>
    </location>
</feature>
<keyword evidence="8" id="KW-1185">Reference proteome</keyword>
<sequence>MHSTQTKSNDSLKEMVITQDPVWLLNHCDECLSLDNSPKPFLNDEQLDIVSLVLISFIQLFNIIGLVGNILSIAVFIKLGFSEPSHISLLSLAASDLACVVLSIWTNLCFIPAFRDLRLPFHAINITTLTGAGLWSFIVRTVAWITAFISFERCLCILAPLKVKRYITPKTTFTAMLLIAALTICPSFLIYIRWHFVWMFYPHLNATILDVIPIDNKYYILLATIVKYICGVLQPLLAFAIVVLCTFFLIVQLRKVSSWRKSVTSGEHRWGQNSEEKPTPNAPGRNTISQKEERLVRLVVVIATVFIVCFTPTSLQLLFSSLFEGFFYFGFYRRIYFVVQLITFLGEAVSGAMNILIYYNMSSKYRFTLRRLIGLENQEQKSKI</sequence>
<feature type="transmembrane region" description="Helical" evidence="5">
    <location>
        <begin position="134"/>
        <end position="161"/>
    </location>
</feature>